<organism evidence="15 16">
    <name type="scientific">Aphanomyces stellatus</name>
    <dbReference type="NCBI Taxonomy" id="120398"/>
    <lineage>
        <taxon>Eukaryota</taxon>
        <taxon>Sar</taxon>
        <taxon>Stramenopiles</taxon>
        <taxon>Oomycota</taxon>
        <taxon>Saprolegniomycetes</taxon>
        <taxon>Saprolegniales</taxon>
        <taxon>Verrucalvaceae</taxon>
        <taxon>Aphanomyces</taxon>
    </lineage>
</organism>
<dbReference type="Gene3D" id="1.10.1670.10">
    <property type="entry name" value="Helix-hairpin-Helix base-excision DNA repair enzymes (C-terminal)"/>
    <property type="match status" value="1"/>
</dbReference>
<dbReference type="GO" id="GO:0003684">
    <property type="term" value="F:damaged DNA binding"/>
    <property type="evidence" value="ECO:0007669"/>
    <property type="project" value="InterPro"/>
</dbReference>
<dbReference type="SUPFAM" id="SSF55945">
    <property type="entry name" value="TATA-box binding protein-like"/>
    <property type="match status" value="1"/>
</dbReference>
<accession>A0A485LHN7</accession>
<evidence type="ECO:0000256" key="6">
    <source>
        <dbReference type="ARBA" id="ARBA00023204"/>
    </source>
</evidence>
<evidence type="ECO:0000313" key="16">
    <source>
        <dbReference type="Proteomes" id="UP000332933"/>
    </source>
</evidence>
<keyword evidence="8" id="KW-0539">Nucleus</keyword>
<dbReference type="Gene3D" id="1.10.340.30">
    <property type="entry name" value="Hypothetical protein, domain 2"/>
    <property type="match status" value="1"/>
</dbReference>
<dbReference type="GO" id="GO:0006285">
    <property type="term" value="P:base-excision repair, AP site formation"/>
    <property type="evidence" value="ECO:0007669"/>
    <property type="project" value="TreeGrafter"/>
</dbReference>
<dbReference type="EC" id="4.2.99.18" evidence="3"/>
<dbReference type="PANTHER" id="PTHR10242:SF2">
    <property type="entry name" value="N-GLYCOSYLASE_DNA LYASE"/>
    <property type="match status" value="1"/>
</dbReference>
<dbReference type="InterPro" id="IPR023170">
    <property type="entry name" value="HhH_base_excis_C"/>
</dbReference>
<dbReference type="Pfam" id="PF00730">
    <property type="entry name" value="HhH-GPD"/>
    <property type="match status" value="1"/>
</dbReference>
<evidence type="ECO:0000256" key="11">
    <source>
        <dbReference type="ARBA" id="ARBA00044632"/>
    </source>
</evidence>
<reference evidence="15 16" key="1">
    <citation type="submission" date="2019-03" db="EMBL/GenBank/DDBJ databases">
        <authorList>
            <person name="Gaulin E."/>
            <person name="Dumas B."/>
        </authorList>
    </citation>
    <scope>NUCLEOTIDE SEQUENCE [LARGE SCALE GENOMIC DNA]</scope>
    <source>
        <strain evidence="15">CBS 568.67</strain>
    </source>
</reference>
<dbReference type="GO" id="GO:0005634">
    <property type="term" value="C:nucleus"/>
    <property type="evidence" value="ECO:0007669"/>
    <property type="project" value="UniProtKB-SubCell"/>
</dbReference>
<evidence type="ECO:0000256" key="4">
    <source>
        <dbReference type="ARBA" id="ARBA00022763"/>
    </source>
</evidence>
<evidence type="ECO:0000256" key="12">
    <source>
        <dbReference type="SAM" id="MobiDB-lite"/>
    </source>
</evidence>
<reference evidence="14" key="2">
    <citation type="submission" date="2019-06" db="EMBL/GenBank/DDBJ databases">
        <title>Genomics analysis of Aphanomyces spp. identifies a new class of oomycete effector associated with host adaptation.</title>
        <authorList>
            <person name="Gaulin E."/>
        </authorList>
    </citation>
    <scope>NUCLEOTIDE SEQUENCE</scope>
    <source>
        <strain evidence="14">CBS 578.67</strain>
    </source>
</reference>
<feature type="domain" description="HhH-GPD" evidence="13">
    <location>
        <begin position="172"/>
        <end position="346"/>
    </location>
</feature>
<dbReference type="Proteomes" id="UP000332933">
    <property type="component" value="Unassembled WGS sequence"/>
</dbReference>
<dbReference type="InterPro" id="IPR011257">
    <property type="entry name" value="DNA_glycosylase"/>
</dbReference>
<dbReference type="GO" id="GO:0140078">
    <property type="term" value="F:class I DNA-(apurinic or apyrimidinic site) endonuclease activity"/>
    <property type="evidence" value="ECO:0007669"/>
    <property type="project" value="UniProtKB-EC"/>
</dbReference>
<dbReference type="InterPro" id="IPR052054">
    <property type="entry name" value="Oxidative_DNA_repair_enzyme"/>
</dbReference>
<gene>
    <name evidence="15" type="primary">Aste57867_21482</name>
    <name evidence="14" type="ORF">As57867_021413</name>
    <name evidence="15" type="ORF">ASTE57867_21482</name>
</gene>
<keyword evidence="5" id="KW-0378">Hydrolase</keyword>
<protein>
    <recommendedName>
        <fullName evidence="3">DNA-(apurinic or apyrimidinic site) lyase</fullName>
        <ecNumber evidence="3">4.2.99.18</ecNumber>
    </recommendedName>
</protein>
<evidence type="ECO:0000256" key="10">
    <source>
        <dbReference type="ARBA" id="ARBA00023295"/>
    </source>
</evidence>
<keyword evidence="9" id="KW-0511">Multifunctional enzyme</keyword>
<evidence type="ECO:0000256" key="7">
    <source>
        <dbReference type="ARBA" id="ARBA00023239"/>
    </source>
</evidence>
<keyword evidence="16" id="KW-1185">Reference proteome</keyword>
<evidence type="ECO:0000256" key="2">
    <source>
        <dbReference type="ARBA" id="ARBA00010679"/>
    </source>
</evidence>
<dbReference type="EMBL" id="VJMH01006978">
    <property type="protein sequence ID" value="KAF0686734.1"/>
    <property type="molecule type" value="Genomic_DNA"/>
</dbReference>
<dbReference type="GO" id="GO:0034039">
    <property type="term" value="F:8-oxo-7,8-dihydroguanine DNA N-glycosylase activity"/>
    <property type="evidence" value="ECO:0007669"/>
    <property type="project" value="TreeGrafter"/>
</dbReference>
<keyword evidence="7" id="KW-0456">Lyase</keyword>
<comment type="catalytic activity">
    <reaction evidence="11">
        <text>2'-deoxyribonucleotide-(2'-deoxyribose 5'-phosphate)-2'-deoxyribonucleotide-DNA = a 3'-end 2'-deoxyribonucleotide-(2,3-dehydro-2,3-deoxyribose 5'-phosphate)-DNA + a 5'-end 5'-phospho-2'-deoxyribonucleoside-DNA + H(+)</text>
        <dbReference type="Rhea" id="RHEA:66592"/>
        <dbReference type="Rhea" id="RHEA-COMP:13180"/>
        <dbReference type="Rhea" id="RHEA-COMP:16897"/>
        <dbReference type="Rhea" id="RHEA-COMP:17067"/>
        <dbReference type="ChEBI" id="CHEBI:15378"/>
        <dbReference type="ChEBI" id="CHEBI:136412"/>
        <dbReference type="ChEBI" id="CHEBI:157695"/>
        <dbReference type="ChEBI" id="CHEBI:167181"/>
        <dbReference type="EC" id="4.2.99.18"/>
    </reaction>
</comment>
<dbReference type="OrthoDB" id="238681at2759"/>
<keyword evidence="6" id="KW-0234">DNA repair</keyword>
<dbReference type="Gene3D" id="3.30.310.40">
    <property type="match status" value="1"/>
</dbReference>
<proteinExistence type="inferred from homology"/>
<dbReference type="SUPFAM" id="SSF48150">
    <property type="entry name" value="DNA-glycosylase"/>
    <property type="match status" value="1"/>
</dbReference>
<dbReference type="InterPro" id="IPR012904">
    <property type="entry name" value="OGG_N"/>
</dbReference>
<evidence type="ECO:0000313" key="15">
    <source>
        <dbReference type="EMBL" id="VFT98152.1"/>
    </source>
</evidence>
<dbReference type="GO" id="GO:0006289">
    <property type="term" value="P:nucleotide-excision repair"/>
    <property type="evidence" value="ECO:0007669"/>
    <property type="project" value="InterPro"/>
</dbReference>
<evidence type="ECO:0000256" key="3">
    <source>
        <dbReference type="ARBA" id="ARBA00012720"/>
    </source>
</evidence>
<keyword evidence="10" id="KW-0326">Glycosidase</keyword>
<dbReference type="AlphaFoldDB" id="A0A485LHN7"/>
<evidence type="ECO:0000313" key="14">
    <source>
        <dbReference type="EMBL" id="KAF0686734.1"/>
    </source>
</evidence>
<keyword evidence="4" id="KW-0227">DNA damage</keyword>
<dbReference type="SMART" id="SM00478">
    <property type="entry name" value="ENDO3c"/>
    <property type="match status" value="1"/>
</dbReference>
<feature type="region of interest" description="Disordered" evidence="12">
    <location>
        <begin position="356"/>
        <end position="396"/>
    </location>
</feature>
<evidence type="ECO:0000256" key="5">
    <source>
        <dbReference type="ARBA" id="ARBA00022801"/>
    </source>
</evidence>
<dbReference type="EMBL" id="CAADRA010007004">
    <property type="protein sequence ID" value="VFT98152.1"/>
    <property type="molecule type" value="Genomic_DNA"/>
</dbReference>
<dbReference type="PANTHER" id="PTHR10242">
    <property type="entry name" value="8-OXOGUANINE DNA GLYCOSYLASE"/>
    <property type="match status" value="1"/>
</dbReference>
<comment type="similarity">
    <text evidence="2">Belongs to the type-1 OGG1 family.</text>
</comment>
<evidence type="ECO:0000256" key="1">
    <source>
        <dbReference type="ARBA" id="ARBA00004123"/>
    </source>
</evidence>
<sequence length="396" mass="44418">MWRRLCSRAGKCRREACGWKHSLINYIDLSCDVTLNCGQSFAWKKLQDEWVGVIGTSVIALKDCATTDSVQYKCVHPSDTTDSAVGAIHAQVHDYFRMEVVNLDAEVRSHEFPPVDGSPSLIQSATLTSRATQLLVDTWREPEDVFSPAFDALPGLRTLRQDPVECLFSFICSSNNNISRIQQLVNKLRVHFGDKMCSHSDVDWYAFPTVDQLKAIDEADLRSLGFGYRAQFIVKSATILHEVGGTAYLDSLRRHDDPAHVQTELQQFAGVGRKVADCVALFSLDKLEAIPIDTHVWQIACRDFHFKKATSKSLTPRVYAEVAKLYQDRFEPFAGWAHSVLFAADLAHFKPLVGQAKRKTPSSSTKVKSKKAKEESQRSPAVILDRSSKRLSRKAV</sequence>
<name>A0A485LHN7_9STRA</name>
<evidence type="ECO:0000256" key="9">
    <source>
        <dbReference type="ARBA" id="ARBA00023268"/>
    </source>
</evidence>
<dbReference type="Pfam" id="PF07934">
    <property type="entry name" value="OGG_N"/>
    <property type="match status" value="1"/>
</dbReference>
<evidence type="ECO:0000256" key="8">
    <source>
        <dbReference type="ARBA" id="ARBA00023242"/>
    </source>
</evidence>
<comment type="subcellular location">
    <subcellularLocation>
        <location evidence="1">Nucleus</location>
    </subcellularLocation>
</comment>
<dbReference type="CDD" id="cd00056">
    <property type="entry name" value="ENDO3c"/>
    <property type="match status" value="1"/>
</dbReference>
<dbReference type="InterPro" id="IPR003265">
    <property type="entry name" value="HhH-GPD_domain"/>
</dbReference>
<evidence type="ECO:0000259" key="13">
    <source>
        <dbReference type="SMART" id="SM00478"/>
    </source>
</evidence>
<dbReference type="FunFam" id="1.10.1670.10:FF:000005">
    <property type="entry name" value="N-glycosylase/DNA lyase OGG1"/>
    <property type="match status" value="1"/>
</dbReference>